<dbReference type="PANTHER" id="PTHR36130:SF1">
    <property type="entry name" value="RIKEN CDNA 4933430I17 GENE"/>
    <property type="match status" value="1"/>
</dbReference>
<reference evidence="2 3" key="1">
    <citation type="journal article" date="2008" name="Nature">
        <title>Genome analysis of the platypus reveals unique signatures of evolution.</title>
        <authorList>
            <person name="Warren W.C."/>
            <person name="Hillier L.W."/>
            <person name="Marshall Graves J.A."/>
            <person name="Birney E."/>
            <person name="Ponting C.P."/>
            <person name="Grutzner F."/>
            <person name="Belov K."/>
            <person name="Miller W."/>
            <person name="Clarke L."/>
            <person name="Chinwalla A.T."/>
            <person name="Yang S.P."/>
            <person name="Heger A."/>
            <person name="Locke D.P."/>
            <person name="Miethke P."/>
            <person name="Waters P.D."/>
            <person name="Veyrunes F."/>
            <person name="Fulton L."/>
            <person name="Fulton B."/>
            <person name="Graves T."/>
            <person name="Wallis J."/>
            <person name="Puente X.S."/>
            <person name="Lopez-Otin C."/>
            <person name="Ordonez G.R."/>
            <person name="Eichler E.E."/>
            <person name="Chen L."/>
            <person name="Cheng Z."/>
            <person name="Deakin J.E."/>
            <person name="Alsop A."/>
            <person name="Thompson K."/>
            <person name="Kirby P."/>
            <person name="Papenfuss A.T."/>
            <person name="Wakefield M.J."/>
            <person name="Olender T."/>
            <person name="Lancet D."/>
            <person name="Huttley G.A."/>
            <person name="Smit A.F."/>
            <person name="Pask A."/>
            <person name="Temple-Smith P."/>
            <person name="Batzer M.A."/>
            <person name="Walker J.A."/>
            <person name="Konkel M.K."/>
            <person name="Harris R.S."/>
            <person name="Whittington C.M."/>
            <person name="Wong E.S."/>
            <person name="Gemmell N.J."/>
            <person name="Buschiazzo E."/>
            <person name="Vargas Jentzsch I.M."/>
            <person name="Merkel A."/>
            <person name="Schmitz J."/>
            <person name="Zemann A."/>
            <person name="Churakov G."/>
            <person name="Kriegs J.O."/>
            <person name="Brosius J."/>
            <person name="Murchison E.P."/>
            <person name="Sachidanandam R."/>
            <person name="Smith C."/>
            <person name="Hannon G.J."/>
            <person name="Tsend-Ayush E."/>
            <person name="McMillan D."/>
            <person name="Attenborough R."/>
            <person name="Rens W."/>
            <person name="Ferguson-Smith M."/>
            <person name="Lefevre C.M."/>
            <person name="Sharp J.A."/>
            <person name="Nicholas K.R."/>
            <person name="Ray D.A."/>
            <person name="Kube M."/>
            <person name="Reinhardt R."/>
            <person name="Pringle T.H."/>
            <person name="Taylor J."/>
            <person name="Jones R.C."/>
            <person name="Nixon B."/>
            <person name="Dacheux J.L."/>
            <person name="Niwa H."/>
            <person name="Sekita Y."/>
            <person name="Huang X."/>
            <person name="Stark A."/>
            <person name="Kheradpour P."/>
            <person name="Kellis M."/>
            <person name="Flicek P."/>
            <person name="Chen Y."/>
            <person name="Webber C."/>
            <person name="Hardison R."/>
            <person name="Nelson J."/>
            <person name="Hallsworth-Pepin K."/>
            <person name="Delehaunty K."/>
            <person name="Markovic C."/>
            <person name="Minx P."/>
            <person name="Feng Y."/>
            <person name="Kremitzki C."/>
            <person name="Mitreva M."/>
            <person name="Glasscock J."/>
            <person name="Wylie T."/>
            <person name="Wohldmann P."/>
            <person name="Thiru P."/>
            <person name="Nhan M.N."/>
            <person name="Pohl C.S."/>
            <person name="Smith S.M."/>
            <person name="Hou S."/>
            <person name="Nefedov M."/>
            <person name="de Jong P.J."/>
            <person name="Renfree M.B."/>
            <person name="Mardis E.R."/>
            <person name="Wilson R.K."/>
        </authorList>
    </citation>
    <scope>NUCLEOTIDE SEQUENCE [LARGE SCALE GENOMIC DNA]</scope>
    <source>
        <strain evidence="2 3">Glennie</strain>
    </source>
</reference>
<dbReference type="AlphaFoldDB" id="A0A6I8P1U7"/>
<dbReference type="Ensembl" id="ENSOANT00000044291.2">
    <property type="protein sequence ID" value="ENSOANP00000047027.1"/>
    <property type="gene ID" value="ENSOANG00000032661.2"/>
</dbReference>
<feature type="compositionally biased region" description="Low complexity" evidence="1">
    <location>
        <begin position="422"/>
        <end position="436"/>
    </location>
</feature>
<dbReference type="GeneTree" id="ENSGT00950000186098"/>
<dbReference type="Pfam" id="PF15504">
    <property type="entry name" value="DUF4647"/>
    <property type="match status" value="1"/>
</dbReference>
<dbReference type="Bgee" id="ENSOANG00000032661">
    <property type="expression patterns" value="Expressed in testis and 8 other cell types or tissues"/>
</dbReference>
<protein>
    <submittedName>
        <fullName evidence="2">Uncharacterized protein</fullName>
    </submittedName>
</protein>
<reference evidence="2" key="2">
    <citation type="submission" date="2025-08" db="UniProtKB">
        <authorList>
            <consortium name="Ensembl"/>
        </authorList>
    </citation>
    <scope>IDENTIFICATION</scope>
    <source>
        <strain evidence="2">Glennie</strain>
    </source>
</reference>
<dbReference type="Proteomes" id="UP000002279">
    <property type="component" value="Chromosome 4"/>
</dbReference>
<proteinExistence type="predicted"/>
<reference evidence="2" key="3">
    <citation type="submission" date="2025-09" db="UniProtKB">
        <authorList>
            <consortium name="Ensembl"/>
        </authorList>
    </citation>
    <scope>IDENTIFICATION</scope>
    <source>
        <strain evidence="2">Glennie</strain>
    </source>
</reference>
<dbReference type="InterPro" id="IPR029134">
    <property type="entry name" value="DUF4647"/>
</dbReference>
<keyword evidence="3" id="KW-1185">Reference proteome</keyword>
<dbReference type="OMA" id="PPLCGTL"/>
<sequence>MEAMAEVDVSRWDESTCGCNLCQHPHCWETRHRIARGRPRLLREQPSLGRFLTENEDELPTLTITNFPSYCFLAKGVSRPTFSALNLFKSHPFFSFLSENLEQNKLNYYLEGSLEDVHFPKYNSPKDSLVFYAHQHAMHPAAQLTVQSLNETALPKSLDTGNLVVVWVPNVQQKNQKLGSQMASDLSHVSQKQVSEMKSRKLILGQEYRCGELSKNKKKSNKSPTGGQPYQVHFTPHHLTASPKTSPCGAVKLDPSLAGWALPPLCGTLASGSLAGERKARAPWKMKLEPLGRILGKPLKEHPAQLEGCRGALLRQKEKMTLSGYRMTLQDPKEELWTSLKRKSMMGHLISFGDSPHPPLGGSDRFKCSSWKGKNQRGVWARQMTRQEEAQRAQRPSELKMRSLNLQMGKVRQALQRDWEMTNPPHSPLTTSPTHNKMSSELEVDNAMLASPEPRQAELPSCNETES</sequence>
<dbReference type="InParanoid" id="A0A6I8P1U7"/>
<feature type="region of interest" description="Disordered" evidence="1">
    <location>
        <begin position="420"/>
        <end position="467"/>
    </location>
</feature>
<accession>A0A6I8P1U7</accession>
<evidence type="ECO:0000256" key="1">
    <source>
        <dbReference type="SAM" id="MobiDB-lite"/>
    </source>
</evidence>
<evidence type="ECO:0000313" key="2">
    <source>
        <dbReference type="Ensembl" id="ENSOANP00000047027.1"/>
    </source>
</evidence>
<evidence type="ECO:0000313" key="3">
    <source>
        <dbReference type="Proteomes" id="UP000002279"/>
    </source>
</evidence>
<organism evidence="2 3">
    <name type="scientific">Ornithorhynchus anatinus</name>
    <name type="common">Duckbill platypus</name>
    <dbReference type="NCBI Taxonomy" id="9258"/>
    <lineage>
        <taxon>Eukaryota</taxon>
        <taxon>Metazoa</taxon>
        <taxon>Chordata</taxon>
        <taxon>Craniata</taxon>
        <taxon>Vertebrata</taxon>
        <taxon>Euteleostomi</taxon>
        <taxon>Mammalia</taxon>
        <taxon>Monotremata</taxon>
        <taxon>Ornithorhynchidae</taxon>
        <taxon>Ornithorhynchus</taxon>
    </lineage>
</organism>
<dbReference type="PANTHER" id="PTHR36130">
    <property type="entry name" value="RIKEN CDNA 4933430I17 GENE"/>
    <property type="match status" value="1"/>
</dbReference>
<name>A0A6I8P1U7_ORNAN</name>